<organism evidence="1 2">
    <name type="scientific">Phaeosphaeria nodorum (strain SN15 / ATCC MYA-4574 / FGSC 10173)</name>
    <name type="common">Glume blotch fungus</name>
    <name type="synonym">Parastagonospora nodorum</name>
    <dbReference type="NCBI Taxonomy" id="321614"/>
    <lineage>
        <taxon>Eukaryota</taxon>
        <taxon>Fungi</taxon>
        <taxon>Dikarya</taxon>
        <taxon>Ascomycota</taxon>
        <taxon>Pezizomycotina</taxon>
        <taxon>Dothideomycetes</taxon>
        <taxon>Pleosporomycetidae</taxon>
        <taxon>Pleosporales</taxon>
        <taxon>Pleosporineae</taxon>
        <taxon>Phaeosphaeriaceae</taxon>
        <taxon>Parastagonospora</taxon>
    </lineage>
</organism>
<proteinExistence type="predicted"/>
<dbReference type="VEuPathDB" id="FungiDB:JI435_402310"/>
<evidence type="ECO:0000313" key="1">
    <source>
        <dbReference type="EMBL" id="QRC92345.1"/>
    </source>
</evidence>
<reference evidence="2" key="1">
    <citation type="journal article" date="2021" name="BMC Genomics">
        <title>Chromosome-level genome assembly and manually-curated proteome of model necrotroph Parastagonospora nodorum Sn15 reveals a genome-wide trove of candidate effector homologs, and redundancy of virulence-related functions within an accessory chromosome.</title>
        <authorList>
            <person name="Bertazzoni S."/>
            <person name="Jones D.A.B."/>
            <person name="Phan H.T."/>
            <person name="Tan K.-C."/>
            <person name="Hane J.K."/>
        </authorList>
    </citation>
    <scope>NUCLEOTIDE SEQUENCE [LARGE SCALE GENOMIC DNA]</scope>
    <source>
        <strain evidence="2">SN15 / ATCC MYA-4574 / FGSC 10173)</strain>
    </source>
</reference>
<protein>
    <submittedName>
        <fullName evidence="1">Uncharacterized protein</fullName>
    </submittedName>
</protein>
<sequence>MCFQMHRHCAHESDALEVGITLPSKFRPNSVTDLHNRRITCMRLANLPVHQSNRYISLARLLSKRR</sequence>
<name>A0A7U2EWK5_PHANO</name>
<dbReference type="Proteomes" id="UP000663193">
    <property type="component" value="Chromosome 2"/>
</dbReference>
<dbReference type="EMBL" id="CP069024">
    <property type="protein sequence ID" value="QRC92345.1"/>
    <property type="molecule type" value="Genomic_DNA"/>
</dbReference>
<dbReference type="AlphaFoldDB" id="A0A7U2EWK5"/>
<evidence type="ECO:0000313" key="2">
    <source>
        <dbReference type="Proteomes" id="UP000663193"/>
    </source>
</evidence>
<gene>
    <name evidence="1" type="ORF">JI435_402310</name>
</gene>
<accession>A0A7U2EWK5</accession>
<keyword evidence="2" id="KW-1185">Reference proteome</keyword>